<sequence>MEIKAEINEEGAEHREATCQTCGSVTMTPPFMEVPQTCPSLTVYINNLNEKIRKNELKKSLYTLFSQFGQILNILSQSLKMRAQHLSSSKRTAAPGPCAPCRRPFLQQTHAPPYANTDSDIIAEMKGTFVEQD</sequence>
<gene>
    <name evidence="1" type="ORF">MDA_GLEAN10002654</name>
</gene>
<dbReference type="Gene3D" id="3.30.70.330">
    <property type="match status" value="1"/>
</dbReference>
<reference evidence="2" key="1">
    <citation type="journal article" date="2013" name="Science">
        <title>Comparative analysis of bat genomes provides insight into the evolution of flight and immunity.</title>
        <authorList>
            <person name="Zhang G."/>
            <person name="Cowled C."/>
            <person name="Shi Z."/>
            <person name="Huang Z."/>
            <person name="Bishop-Lilly K.A."/>
            <person name="Fang X."/>
            <person name="Wynne J.W."/>
            <person name="Xiong Z."/>
            <person name="Baker M.L."/>
            <person name="Zhao W."/>
            <person name="Tachedjian M."/>
            <person name="Zhu Y."/>
            <person name="Zhou P."/>
            <person name="Jiang X."/>
            <person name="Ng J."/>
            <person name="Yang L."/>
            <person name="Wu L."/>
            <person name="Xiao J."/>
            <person name="Feng Y."/>
            <person name="Chen Y."/>
            <person name="Sun X."/>
            <person name="Zhang Y."/>
            <person name="Marsh G.A."/>
            <person name="Crameri G."/>
            <person name="Broder C.C."/>
            <person name="Frey K.G."/>
            <person name="Wang L.F."/>
            <person name="Wang J."/>
        </authorList>
    </citation>
    <scope>NUCLEOTIDE SEQUENCE [LARGE SCALE GENOMIC DNA]</scope>
</reference>
<dbReference type="InterPro" id="IPR035979">
    <property type="entry name" value="RBD_domain_sf"/>
</dbReference>
<keyword evidence="2" id="KW-1185">Reference proteome</keyword>
<name>L5MIT4_MYODS</name>
<evidence type="ECO:0000313" key="1">
    <source>
        <dbReference type="EMBL" id="ELK37643.1"/>
    </source>
</evidence>
<dbReference type="AlphaFoldDB" id="L5MIT4"/>
<dbReference type="InterPro" id="IPR012677">
    <property type="entry name" value="Nucleotide-bd_a/b_plait_sf"/>
</dbReference>
<protein>
    <submittedName>
        <fullName evidence="1">U1 small nuclear ribonucleoprotein A</fullName>
    </submittedName>
</protein>
<organism evidence="1 2">
    <name type="scientific">Myotis davidii</name>
    <name type="common">David's myotis</name>
    <dbReference type="NCBI Taxonomy" id="225400"/>
    <lineage>
        <taxon>Eukaryota</taxon>
        <taxon>Metazoa</taxon>
        <taxon>Chordata</taxon>
        <taxon>Craniata</taxon>
        <taxon>Vertebrata</taxon>
        <taxon>Euteleostomi</taxon>
        <taxon>Mammalia</taxon>
        <taxon>Eutheria</taxon>
        <taxon>Laurasiatheria</taxon>
        <taxon>Chiroptera</taxon>
        <taxon>Yangochiroptera</taxon>
        <taxon>Vespertilionidae</taxon>
        <taxon>Myotis</taxon>
    </lineage>
</organism>
<dbReference type="Proteomes" id="UP000010556">
    <property type="component" value="Unassembled WGS sequence"/>
</dbReference>
<dbReference type="SUPFAM" id="SSF54928">
    <property type="entry name" value="RNA-binding domain, RBD"/>
    <property type="match status" value="1"/>
</dbReference>
<proteinExistence type="predicted"/>
<accession>L5MIT4</accession>
<dbReference type="GO" id="GO:0003676">
    <property type="term" value="F:nucleic acid binding"/>
    <property type="evidence" value="ECO:0007669"/>
    <property type="project" value="InterPro"/>
</dbReference>
<keyword evidence="1" id="KW-0687">Ribonucleoprotein</keyword>
<evidence type="ECO:0000313" key="2">
    <source>
        <dbReference type="Proteomes" id="UP000010556"/>
    </source>
</evidence>
<dbReference type="EMBL" id="KB100188">
    <property type="protein sequence ID" value="ELK37643.1"/>
    <property type="molecule type" value="Genomic_DNA"/>
</dbReference>
<dbReference type="GO" id="GO:1990904">
    <property type="term" value="C:ribonucleoprotein complex"/>
    <property type="evidence" value="ECO:0007669"/>
    <property type="project" value="UniProtKB-KW"/>
</dbReference>